<dbReference type="Proteomes" id="UP000319293">
    <property type="component" value="Segment"/>
</dbReference>
<evidence type="ECO:0000313" key="2">
    <source>
        <dbReference type="Proteomes" id="UP000319293"/>
    </source>
</evidence>
<accession>A0A4Y5TNL3</accession>
<reference evidence="1 2" key="1">
    <citation type="submission" date="2019-04" db="EMBL/GenBank/DDBJ databases">
        <title>Complete genome sequence of a novel bacteriophage, PBPA162, infecting Pseudomonas aeruginosa.</title>
        <authorList>
            <person name="Myung H."/>
            <person name="Hong H."/>
            <person name="Cho J."/>
        </authorList>
    </citation>
    <scope>NUCLEOTIDE SEQUENCE [LARGE SCALE GENOMIC DNA]</scope>
</reference>
<keyword evidence="2" id="KW-1185">Reference proteome</keyword>
<sequence>MSFQITSANQATQFHGVKALVYGPPGMGKTVLSATAPNPLLISAESGLLSLRKDNLERLFGAGRADICYDVPVVQISNVTDLTNVYNWLANDQASMVYQTICLDSISEIAEVVLNNAKKQVKDPRQAYGELITQMENLIRLFRDLPGRHVYMAAKMEPQKDESTGIVKYMPSMPGTKLGPKLPYFFDEVLRFGTAKDPQTQQEYRFLQTYPDMQYEGKDRSGALDAVEYPHLGNIFSKIMAVAA</sequence>
<protein>
    <submittedName>
        <fullName evidence="1">Uncharacterized protein</fullName>
    </submittedName>
</protein>
<dbReference type="Pfam" id="PF13479">
    <property type="entry name" value="AAA_24"/>
    <property type="match status" value="1"/>
</dbReference>
<dbReference type="KEGG" id="vg:77948101"/>
<proteinExistence type="predicted"/>
<name>A0A4Y5TNL3_9CAUD</name>
<evidence type="ECO:0000313" key="1">
    <source>
        <dbReference type="EMBL" id="QDB70916.1"/>
    </source>
</evidence>
<dbReference type="GeneID" id="77948101"/>
<organism evidence="1 2">
    <name type="scientific">Pseudomonas virus PBPA162</name>
    <dbReference type="NCBI Taxonomy" id="2588096"/>
    <lineage>
        <taxon>Viruses</taxon>
        <taxon>Duplodnaviria</taxon>
        <taxon>Heunggongvirae</taxon>
        <taxon>Uroviricota</taxon>
        <taxon>Caudoviricetes</taxon>
        <taxon>Queuovirinae</taxon>
        <taxon>Iggyvirus</taxon>
        <taxon>Iggyvirus PBPA162</taxon>
    </lineage>
</organism>
<dbReference type="EMBL" id="MK816297">
    <property type="protein sequence ID" value="QDB70916.1"/>
    <property type="molecule type" value="Genomic_DNA"/>
</dbReference>
<dbReference type="RefSeq" id="YP_010671845.1">
    <property type="nucleotide sequence ID" value="NC_070971.1"/>
</dbReference>